<feature type="domain" description="Cytochrome oxidase subunit II copper A binding" evidence="14">
    <location>
        <begin position="261"/>
        <end position="413"/>
    </location>
</feature>
<evidence type="ECO:0000256" key="5">
    <source>
        <dbReference type="ARBA" id="ARBA00022692"/>
    </source>
</evidence>
<name>A0A4R3VYI2_9SPHI</name>
<dbReference type="InterPro" id="IPR036257">
    <property type="entry name" value="Cyt_c_oxidase_su2_TM_sf"/>
</dbReference>
<dbReference type="GO" id="GO:0004129">
    <property type="term" value="F:cytochrome-c oxidase activity"/>
    <property type="evidence" value="ECO:0007669"/>
    <property type="project" value="UniProtKB-EC"/>
</dbReference>
<keyword evidence="8 12" id="KW-1133">Transmembrane helix</keyword>
<evidence type="ECO:0000256" key="8">
    <source>
        <dbReference type="ARBA" id="ARBA00022989"/>
    </source>
</evidence>
<dbReference type="PROSITE" id="PS50857">
    <property type="entry name" value="COX2_CUA"/>
    <property type="match status" value="1"/>
</dbReference>
<keyword evidence="17" id="KW-1185">Reference proteome</keyword>
<evidence type="ECO:0000259" key="15">
    <source>
        <dbReference type="PROSITE" id="PS50999"/>
    </source>
</evidence>
<proteinExistence type="inferred from homology"/>
<evidence type="ECO:0000256" key="12">
    <source>
        <dbReference type="SAM" id="Phobius"/>
    </source>
</evidence>
<feature type="domain" description="Cytochrome oxidase subunit II transmembrane region profile" evidence="15">
    <location>
        <begin position="161"/>
        <end position="256"/>
    </location>
</feature>
<dbReference type="GO" id="GO:0005886">
    <property type="term" value="C:plasma membrane"/>
    <property type="evidence" value="ECO:0007669"/>
    <property type="project" value="UniProtKB-SubCell"/>
</dbReference>
<evidence type="ECO:0000313" key="17">
    <source>
        <dbReference type="Proteomes" id="UP000295197"/>
    </source>
</evidence>
<dbReference type="PROSITE" id="PS50999">
    <property type="entry name" value="COX2_TM"/>
    <property type="match status" value="1"/>
</dbReference>
<keyword evidence="6" id="KW-1278">Translocase</keyword>
<keyword evidence="4 10" id="KW-0679">Respiratory chain</keyword>
<keyword evidence="11" id="KW-0186">Copper</keyword>
<comment type="subcellular location">
    <subcellularLocation>
        <location evidence="10">Cell membrane</location>
        <topology evidence="10">Multi-pass membrane protein</topology>
    </subcellularLocation>
    <subcellularLocation>
        <location evidence="1">Membrane</location>
        <topology evidence="1">Multi-pass membrane protein</topology>
    </subcellularLocation>
</comment>
<evidence type="ECO:0000256" key="10">
    <source>
        <dbReference type="RuleBase" id="RU000456"/>
    </source>
</evidence>
<dbReference type="AlphaFoldDB" id="A0A4R3VYI2"/>
<comment type="similarity">
    <text evidence="2 10">Belongs to the cytochrome c oxidase subunit 2 family.</text>
</comment>
<feature type="transmembrane region" description="Helical" evidence="12">
    <location>
        <begin position="229"/>
        <end position="249"/>
    </location>
</feature>
<feature type="transmembrane region" description="Helical" evidence="12">
    <location>
        <begin position="99"/>
        <end position="119"/>
    </location>
</feature>
<dbReference type="EC" id="7.1.1.9" evidence="11"/>
<dbReference type="InterPro" id="IPR011759">
    <property type="entry name" value="Cyt_c_oxidase_su2_TM_dom"/>
</dbReference>
<keyword evidence="3 10" id="KW-0813">Transport</keyword>
<gene>
    <name evidence="16" type="ORF">EDC17_100673</name>
</gene>
<dbReference type="Gene3D" id="1.10.287.90">
    <property type="match status" value="1"/>
</dbReference>
<feature type="transmembrane region" description="Helical" evidence="12">
    <location>
        <begin position="140"/>
        <end position="161"/>
    </location>
</feature>
<keyword evidence="5 10" id="KW-0812">Transmembrane</keyword>
<comment type="function">
    <text evidence="11">Subunits I and II form the functional core of the enzyme complex. Electrons originating in cytochrome c are transferred via heme a and Cu(A) to the binuclear center formed by heme a3 and Cu(B).</text>
</comment>
<feature type="signal peptide" evidence="13">
    <location>
        <begin position="1"/>
        <end position="29"/>
    </location>
</feature>
<sequence length="441" mass="49863">MNLKINNRFKSIAGLLLLISLFFAAPVLAVQDDSTVVDTTAVAQATTEASTVDSASAAPTDTTAAAAVSADNANATTTTAATASVEEVKSIDPQVYKNFFYYFLLFLVICTIIAVIGKIHSVYVLTRKMNGKYNEYGNNNLQATLLLVFLIAFLAFVYYSYDVWGSWSWRDAVTEHGKDIDRMFIITLVITTVVLILTHIVLFVFTYIYRAKAKSKAYYYPHNDAIERLWTIVPAIVLTVLVLFGFFTWRSITNVPEELQKSAIQVEVLGEQFAWHVRYPGLDGKIGKRNYKMTTPTNPYGIDFNDQASWDDLQTQDIVIPVNKSVRFHIISKDIIHSFYIPDFRVQINAVPGMTNYFQFTPTVTTEEMRDKMNDPNYDFIMLCNKICGQGHYNMGKKVIVVTEAEYKEWLATQNKYFTEDLQKEFASNNTVEGVQTASIN</sequence>
<organism evidence="16 17">
    <name type="scientific">Sphingobacterium alimentarium</name>
    <dbReference type="NCBI Taxonomy" id="797292"/>
    <lineage>
        <taxon>Bacteria</taxon>
        <taxon>Pseudomonadati</taxon>
        <taxon>Bacteroidota</taxon>
        <taxon>Sphingobacteriia</taxon>
        <taxon>Sphingobacteriales</taxon>
        <taxon>Sphingobacteriaceae</taxon>
        <taxon>Sphingobacterium</taxon>
    </lineage>
</organism>
<comment type="cofactor">
    <cofactor evidence="11">
        <name>Cu cation</name>
        <dbReference type="ChEBI" id="CHEBI:23378"/>
    </cofactor>
    <text evidence="11">Binds a copper A center.</text>
</comment>
<evidence type="ECO:0000256" key="6">
    <source>
        <dbReference type="ARBA" id="ARBA00022967"/>
    </source>
</evidence>
<dbReference type="Gene3D" id="2.60.40.420">
    <property type="entry name" value="Cupredoxins - blue copper proteins"/>
    <property type="match status" value="1"/>
</dbReference>
<dbReference type="PANTHER" id="PTHR22888">
    <property type="entry name" value="CYTOCHROME C OXIDASE, SUBUNIT II"/>
    <property type="match status" value="1"/>
</dbReference>
<dbReference type="SUPFAM" id="SSF81464">
    <property type="entry name" value="Cytochrome c oxidase subunit II-like, transmembrane region"/>
    <property type="match status" value="1"/>
</dbReference>
<evidence type="ECO:0000256" key="7">
    <source>
        <dbReference type="ARBA" id="ARBA00022982"/>
    </source>
</evidence>
<evidence type="ECO:0000256" key="2">
    <source>
        <dbReference type="ARBA" id="ARBA00007866"/>
    </source>
</evidence>
<accession>A0A4R3VYI2</accession>
<dbReference type="InterPro" id="IPR045187">
    <property type="entry name" value="CcO_II"/>
</dbReference>
<comment type="catalytic activity">
    <reaction evidence="11">
        <text>4 Fe(II)-[cytochrome c] + O2 + 8 H(+)(in) = 4 Fe(III)-[cytochrome c] + 2 H2O + 4 H(+)(out)</text>
        <dbReference type="Rhea" id="RHEA:11436"/>
        <dbReference type="Rhea" id="RHEA-COMP:10350"/>
        <dbReference type="Rhea" id="RHEA-COMP:14399"/>
        <dbReference type="ChEBI" id="CHEBI:15377"/>
        <dbReference type="ChEBI" id="CHEBI:15378"/>
        <dbReference type="ChEBI" id="CHEBI:15379"/>
        <dbReference type="ChEBI" id="CHEBI:29033"/>
        <dbReference type="ChEBI" id="CHEBI:29034"/>
        <dbReference type="EC" id="7.1.1.9"/>
    </reaction>
</comment>
<dbReference type="GO" id="GO:0042773">
    <property type="term" value="P:ATP synthesis coupled electron transport"/>
    <property type="evidence" value="ECO:0007669"/>
    <property type="project" value="TreeGrafter"/>
</dbReference>
<feature type="transmembrane region" description="Helical" evidence="12">
    <location>
        <begin position="183"/>
        <end position="208"/>
    </location>
</feature>
<dbReference type="RefSeq" id="WP_132776857.1">
    <property type="nucleotide sequence ID" value="NZ_SMBZ01000006.1"/>
</dbReference>
<dbReference type="InterPro" id="IPR002429">
    <property type="entry name" value="CcO_II-like_C"/>
</dbReference>
<evidence type="ECO:0000256" key="4">
    <source>
        <dbReference type="ARBA" id="ARBA00022660"/>
    </source>
</evidence>
<keyword evidence="7 10" id="KW-0249">Electron transport</keyword>
<feature type="chain" id="PRO_5020272384" description="Cytochrome c oxidase subunit 2" evidence="13">
    <location>
        <begin position="30"/>
        <end position="441"/>
    </location>
</feature>
<comment type="caution">
    <text evidence="16">The sequence shown here is derived from an EMBL/GenBank/DDBJ whole genome shotgun (WGS) entry which is preliminary data.</text>
</comment>
<dbReference type="Pfam" id="PF00116">
    <property type="entry name" value="COX2"/>
    <property type="match status" value="1"/>
</dbReference>
<reference evidence="16 17" key="1">
    <citation type="submission" date="2019-03" db="EMBL/GenBank/DDBJ databases">
        <title>Genomic Encyclopedia of Type Strains, Phase IV (KMG-IV): sequencing the most valuable type-strain genomes for metagenomic binning, comparative biology and taxonomic classification.</title>
        <authorList>
            <person name="Goeker M."/>
        </authorList>
    </citation>
    <scope>NUCLEOTIDE SEQUENCE [LARGE SCALE GENOMIC DNA]</scope>
    <source>
        <strain evidence="16 17">DSM 22362</strain>
    </source>
</reference>
<evidence type="ECO:0000259" key="14">
    <source>
        <dbReference type="PROSITE" id="PS50857"/>
    </source>
</evidence>
<dbReference type="InterPro" id="IPR008972">
    <property type="entry name" value="Cupredoxin"/>
</dbReference>
<protein>
    <recommendedName>
        <fullName evidence="11">Cytochrome c oxidase subunit 2</fullName>
        <ecNumber evidence="11">7.1.1.9</ecNumber>
    </recommendedName>
</protein>
<dbReference type="GO" id="GO:0005507">
    <property type="term" value="F:copper ion binding"/>
    <property type="evidence" value="ECO:0007669"/>
    <property type="project" value="InterPro"/>
</dbReference>
<evidence type="ECO:0000256" key="13">
    <source>
        <dbReference type="SAM" id="SignalP"/>
    </source>
</evidence>
<evidence type="ECO:0000256" key="11">
    <source>
        <dbReference type="RuleBase" id="RU004024"/>
    </source>
</evidence>
<evidence type="ECO:0000256" key="3">
    <source>
        <dbReference type="ARBA" id="ARBA00022448"/>
    </source>
</evidence>
<keyword evidence="9 12" id="KW-0472">Membrane</keyword>
<keyword evidence="13" id="KW-0732">Signal</keyword>
<dbReference type="OrthoDB" id="9781261at2"/>
<dbReference type="Pfam" id="PF02790">
    <property type="entry name" value="COX2_TM"/>
    <property type="match status" value="1"/>
</dbReference>
<dbReference type="Proteomes" id="UP000295197">
    <property type="component" value="Unassembled WGS sequence"/>
</dbReference>
<dbReference type="PANTHER" id="PTHR22888:SF9">
    <property type="entry name" value="CYTOCHROME C OXIDASE SUBUNIT 2"/>
    <property type="match status" value="1"/>
</dbReference>
<keyword evidence="11" id="KW-0479">Metal-binding</keyword>
<evidence type="ECO:0000313" key="16">
    <source>
        <dbReference type="EMBL" id="TCV19093.1"/>
    </source>
</evidence>
<dbReference type="SUPFAM" id="SSF49503">
    <property type="entry name" value="Cupredoxins"/>
    <property type="match status" value="1"/>
</dbReference>
<dbReference type="EMBL" id="SMBZ01000006">
    <property type="protein sequence ID" value="TCV19093.1"/>
    <property type="molecule type" value="Genomic_DNA"/>
</dbReference>
<evidence type="ECO:0000256" key="1">
    <source>
        <dbReference type="ARBA" id="ARBA00004141"/>
    </source>
</evidence>
<evidence type="ECO:0000256" key="9">
    <source>
        <dbReference type="ARBA" id="ARBA00023136"/>
    </source>
</evidence>